<evidence type="ECO:0000313" key="1">
    <source>
        <dbReference type="EMBL" id="MDT0546917.1"/>
    </source>
</evidence>
<dbReference type="EMBL" id="JAVRFD010000016">
    <property type="protein sequence ID" value="MDT0546917.1"/>
    <property type="molecule type" value="Genomic_DNA"/>
</dbReference>
<keyword evidence="2" id="KW-1185">Reference proteome</keyword>
<dbReference type="RefSeq" id="WP_311727405.1">
    <property type="nucleotide sequence ID" value="NZ_JAVRFD010000016.1"/>
</dbReference>
<organism evidence="1 2">
    <name type="scientific">Streptomyces lonegramiae</name>
    <dbReference type="NCBI Taxonomy" id="3075524"/>
    <lineage>
        <taxon>Bacteria</taxon>
        <taxon>Bacillati</taxon>
        <taxon>Actinomycetota</taxon>
        <taxon>Actinomycetes</taxon>
        <taxon>Kitasatosporales</taxon>
        <taxon>Streptomycetaceae</taxon>
        <taxon>Streptomyces</taxon>
    </lineage>
</organism>
<dbReference type="Proteomes" id="UP001180754">
    <property type="component" value="Unassembled WGS sequence"/>
</dbReference>
<protein>
    <submittedName>
        <fullName evidence="1">Type II toxin-antitoxin system RelE/ParE family toxin</fullName>
    </submittedName>
</protein>
<sequence length="128" mass="14830">MAPQNPNNYQLVIVPEVRAWLHQLRRDDPETLEHISAAISRLTERGPGLGRPTADRITGSKYTMKELRPRSGSRISIRMLFVFDPDRRAVILAAGNKAGDWSHWYIETIPIAEERYERHLKEQQEGRK</sequence>
<name>A0ABU2XN88_9ACTN</name>
<gene>
    <name evidence="1" type="ORF">RND15_30055</name>
</gene>
<dbReference type="InterPro" id="IPR009241">
    <property type="entry name" value="HigB-like"/>
</dbReference>
<dbReference type="Pfam" id="PF05973">
    <property type="entry name" value="Gp49"/>
    <property type="match status" value="1"/>
</dbReference>
<evidence type="ECO:0000313" key="2">
    <source>
        <dbReference type="Proteomes" id="UP001180754"/>
    </source>
</evidence>
<reference evidence="1" key="1">
    <citation type="submission" date="2024-05" db="EMBL/GenBank/DDBJ databases">
        <title>30 novel species of actinomycetes from the DSMZ collection.</title>
        <authorList>
            <person name="Nouioui I."/>
        </authorList>
    </citation>
    <scope>NUCLEOTIDE SEQUENCE</scope>
    <source>
        <strain evidence="1">DSM 41529</strain>
    </source>
</reference>
<comment type="caution">
    <text evidence="1">The sequence shown here is derived from an EMBL/GenBank/DDBJ whole genome shotgun (WGS) entry which is preliminary data.</text>
</comment>
<accession>A0ABU2XN88</accession>
<proteinExistence type="predicted"/>